<feature type="region of interest" description="Disordered" evidence="1">
    <location>
        <begin position="1"/>
        <end position="133"/>
    </location>
</feature>
<organism evidence="3 4">
    <name type="scientific">Rhizophagus irregularis (strain DAOM 197198w)</name>
    <name type="common">Glomus intraradices</name>
    <dbReference type="NCBI Taxonomy" id="1432141"/>
    <lineage>
        <taxon>Eukaryota</taxon>
        <taxon>Fungi</taxon>
        <taxon>Fungi incertae sedis</taxon>
        <taxon>Mucoromycota</taxon>
        <taxon>Glomeromycotina</taxon>
        <taxon>Glomeromycetes</taxon>
        <taxon>Glomerales</taxon>
        <taxon>Glomeraceae</taxon>
        <taxon>Rhizophagus</taxon>
    </lineage>
</organism>
<reference evidence="3 4" key="1">
    <citation type="submission" date="2014-02" db="EMBL/GenBank/DDBJ databases">
        <title>Single nucleus genome sequencing reveals high similarity among nuclei of an endomycorrhizal fungus.</title>
        <authorList>
            <person name="Lin K."/>
            <person name="Geurts R."/>
            <person name="Zhang Z."/>
            <person name="Limpens E."/>
            <person name="Saunders D.G."/>
            <person name="Mu D."/>
            <person name="Pang E."/>
            <person name="Cao H."/>
            <person name="Cha H."/>
            <person name="Lin T."/>
            <person name="Zhou Q."/>
            <person name="Shang Y."/>
            <person name="Li Y."/>
            <person name="Ivanov S."/>
            <person name="Sharma T."/>
            <person name="Velzen R.V."/>
            <person name="Ruijter N.D."/>
            <person name="Aanen D.K."/>
            <person name="Win J."/>
            <person name="Kamoun S."/>
            <person name="Bisseling T."/>
            <person name="Huang S."/>
        </authorList>
    </citation>
    <scope>NUCLEOTIDE SEQUENCE [LARGE SCALE GENOMIC DNA]</scope>
    <source>
        <strain evidence="4">DAOM197198w</strain>
    </source>
</reference>
<feature type="compositionally biased region" description="Polar residues" evidence="1">
    <location>
        <begin position="1"/>
        <end position="22"/>
    </location>
</feature>
<sequence length="470" mass="52468">MEPTDDNSAQNSAPSESLQTVPIYNLDASSSDSDSDDPRRRGGPPVGPPIDITPATSGSQATIMSQRQRVQVPQRSYTTPLPRQHERQLSELSAVAESVQTRPSVDEENFFEDDSSSEEEPFQLQDSRLSGQTETPITASQIVEHSVVDVSPRTDNRGLRPLNLLDENVEKGSSSLMKEKVSYDPKSRGIPMTQAAAEHSSDTGGYRRSKEADHMFHHRESSDLLPLTLVSGSTSSGLTYSTNYAYLSPPFGRVINRSQIMARVAWFSQFVIFNIVYAEYKLNSTTTDGKTSMSNLIGLVIIPLIFFVAYILLITVWTYVDLKNKGFDSSFTVLYYSPLMIFSIFFEEKKRVDASKFHEVNYGAKWWRIGTTKVREGLVMGFYCLFIIGFVTSDILGRAFNQRNAEVSKVFEDVVPFLFMLVVFSLGFIVSIWAVVEAIVTGSMLGSGEGKKRLVGVLPNAFKKKEYYKS</sequence>
<evidence type="ECO:0000313" key="3">
    <source>
        <dbReference type="EMBL" id="EXX62430.1"/>
    </source>
</evidence>
<evidence type="ECO:0000256" key="1">
    <source>
        <dbReference type="SAM" id="MobiDB-lite"/>
    </source>
</evidence>
<dbReference type="Proteomes" id="UP000022910">
    <property type="component" value="Unassembled WGS sequence"/>
</dbReference>
<keyword evidence="2" id="KW-0472">Membrane</keyword>
<feature type="compositionally biased region" description="Polar residues" evidence="1">
    <location>
        <begin position="54"/>
        <end position="65"/>
    </location>
</feature>
<dbReference type="AlphaFoldDB" id="A0A015J6L2"/>
<name>A0A015J6L2_RHIIW</name>
<evidence type="ECO:0000313" key="4">
    <source>
        <dbReference type="Proteomes" id="UP000022910"/>
    </source>
</evidence>
<feature type="transmembrane region" description="Helical" evidence="2">
    <location>
        <begin position="378"/>
        <end position="397"/>
    </location>
</feature>
<feature type="compositionally biased region" description="Low complexity" evidence="1">
    <location>
        <begin position="66"/>
        <end position="75"/>
    </location>
</feature>
<evidence type="ECO:0000256" key="2">
    <source>
        <dbReference type="SAM" id="Phobius"/>
    </source>
</evidence>
<proteinExistence type="predicted"/>
<keyword evidence="2" id="KW-1133">Transmembrane helix</keyword>
<keyword evidence="4" id="KW-1185">Reference proteome</keyword>
<dbReference type="OrthoDB" id="2409517at2759"/>
<accession>A0A015J6L2</accession>
<dbReference type="EMBL" id="JEMT01024722">
    <property type="protein sequence ID" value="EXX62430.1"/>
    <property type="molecule type" value="Genomic_DNA"/>
</dbReference>
<feature type="transmembrane region" description="Helical" evidence="2">
    <location>
        <begin position="297"/>
        <end position="320"/>
    </location>
</feature>
<feature type="transmembrane region" description="Helical" evidence="2">
    <location>
        <begin position="260"/>
        <end position="277"/>
    </location>
</feature>
<keyword evidence="2" id="KW-0812">Transmembrane</keyword>
<dbReference type="SMR" id="A0A015J6L2"/>
<feature type="transmembrane region" description="Helical" evidence="2">
    <location>
        <begin position="326"/>
        <end position="346"/>
    </location>
</feature>
<protein>
    <submittedName>
        <fullName evidence="3">Uncharacterized protein</fullName>
    </submittedName>
</protein>
<feature type="transmembrane region" description="Helical" evidence="2">
    <location>
        <begin position="417"/>
        <end position="445"/>
    </location>
</feature>
<feature type="compositionally biased region" description="Polar residues" evidence="1">
    <location>
        <begin position="124"/>
        <end position="133"/>
    </location>
</feature>
<feature type="region of interest" description="Disordered" evidence="1">
    <location>
        <begin position="182"/>
        <end position="208"/>
    </location>
</feature>
<gene>
    <name evidence="3" type="ORF">RirG_161790</name>
</gene>
<feature type="compositionally biased region" description="Acidic residues" evidence="1">
    <location>
        <begin position="106"/>
        <end position="121"/>
    </location>
</feature>
<comment type="caution">
    <text evidence="3">The sequence shown here is derived from an EMBL/GenBank/DDBJ whole genome shotgun (WGS) entry which is preliminary data.</text>
</comment>
<dbReference type="HOGENOM" id="CLU_581578_0_0_1"/>